<dbReference type="GO" id="GO:0004519">
    <property type="term" value="F:endonuclease activity"/>
    <property type="evidence" value="ECO:0007669"/>
    <property type="project" value="UniProtKB-KW"/>
</dbReference>
<dbReference type="RefSeq" id="WP_107816480.1">
    <property type="nucleotide sequence ID" value="NZ_QAOH01000006.1"/>
</dbReference>
<name>A0A2T5HMF6_9RHOB</name>
<keyword evidence="3" id="KW-1185">Reference proteome</keyword>
<protein>
    <submittedName>
        <fullName evidence="2">HNH endonuclease</fullName>
    </submittedName>
</protein>
<dbReference type="AlphaFoldDB" id="A0A2T5HMF6"/>
<dbReference type="InterPro" id="IPR003615">
    <property type="entry name" value="HNH_nuc"/>
</dbReference>
<dbReference type="OrthoDB" id="5292295at2"/>
<organism evidence="2 3">
    <name type="scientific">Celeribacter persicus</name>
    <dbReference type="NCBI Taxonomy" id="1651082"/>
    <lineage>
        <taxon>Bacteria</taxon>
        <taxon>Pseudomonadati</taxon>
        <taxon>Pseudomonadota</taxon>
        <taxon>Alphaproteobacteria</taxon>
        <taxon>Rhodobacterales</taxon>
        <taxon>Roseobacteraceae</taxon>
        <taxon>Celeribacter</taxon>
    </lineage>
</organism>
<comment type="caution">
    <text evidence="2">The sequence shown here is derived from an EMBL/GenBank/DDBJ whole genome shotgun (WGS) entry which is preliminary data.</text>
</comment>
<gene>
    <name evidence="2" type="ORF">C8N42_106251</name>
</gene>
<proteinExistence type="predicted"/>
<dbReference type="Proteomes" id="UP000244077">
    <property type="component" value="Unassembled WGS sequence"/>
</dbReference>
<reference evidence="2 3" key="1">
    <citation type="submission" date="2018-04" db="EMBL/GenBank/DDBJ databases">
        <title>Genomic Encyclopedia of Archaeal and Bacterial Type Strains, Phase II (KMG-II): from individual species to whole genera.</title>
        <authorList>
            <person name="Goeker M."/>
        </authorList>
    </citation>
    <scope>NUCLEOTIDE SEQUENCE [LARGE SCALE GENOMIC DNA]</scope>
    <source>
        <strain evidence="2 3">DSM 100434</strain>
    </source>
</reference>
<evidence type="ECO:0000313" key="2">
    <source>
        <dbReference type="EMBL" id="PTQ72739.1"/>
    </source>
</evidence>
<feature type="domain" description="HNH nuclease" evidence="1">
    <location>
        <begin position="1"/>
        <end position="50"/>
    </location>
</feature>
<evidence type="ECO:0000313" key="3">
    <source>
        <dbReference type="Proteomes" id="UP000244077"/>
    </source>
</evidence>
<keyword evidence="2" id="KW-0540">Nuclease</keyword>
<dbReference type="GO" id="GO:0003676">
    <property type="term" value="F:nucleic acid binding"/>
    <property type="evidence" value="ECO:0007669"/>
    <property type="project" value="InterPro"/>
</dbReference>
<sequence length="85" mass="10204">MQALERDDWKCVQCGERRRLEIDHIEPVRDRPDLAYSLANLQTLCGRCHASKTRQEVGWKPLPPERQEWRDLLRDMQHKPQQKRG</sequence>
<dbReference type="GO" id="GO:0008270">
    <property type="term" value="F:zinc ion binding"/>
    <property type="evidence" value="ECO:0007669"/>
    <property type="project" value="InterPro"/>
</dbReference>
<keyword evidence="2" id="KW-0378">Hydrolase</keyword>
<dbReference type="InterPro" id="IPR002711">
    <property type="entry name" value="HNH"/>
</dbReference>
<dbReference type="Gene3D" id="1.10.30.50">
    <property type="match status" value="1"/>
</dbReference>
<dbReference type="EMBL" id="QAOH01000006">
    <property type="protein sequence ID" value="PTQ72739.1"/>
    <property type="molecule type" value="Genomic_DNA"/>
</dbReference>
<evidence type="ECO:0000259" key="1">
    <source>
        <dbReference type="SMART" id="SM00507"/>
    </source>
</evidence>
<accession>A0A2T5HMF6</accession>
<dbReference type="Pfam" id="PF01844">
    <property type="entry name" value="HNH"/>
    <property type="match status" value="1"/>
</dbReference>
<keyword evidence="2" id="KW-0255">Endonuclease</keyword>
<dbReference type="SMART" id="SM00507">
    <property type="entry name" value="HNHc"/>
    <property type="match status" value="1"/>
</dbReference>
<dbReference type="CDD" id="cd00085">
    <property type="entry name" value="HNHc"/>
    <property type="match status" value="1"/>
</dbReference>